<keyword evidence="1" id="KW-0812">Transmembrane</keyword>
<dbReference type="InterPro" id="IPR025874">
    <property type="entry name" value="DZR"/>
</dbReference>
<proteinExistence type="predicted"/>
<evidence type="ECO:0000259" key="2">
    <source>
        <dbReference type="Pfam" id="PF12773"/>
    </source>
</evidence>
<accession>A0A9E2NZL4</accession>
<reference evidence="3" key="2">
    <citation type="submission" date="2021-04" db="EMBL/GenBank/DDBJ databases">
        <authorList>
            <person name="Gilroy R."/>
        </authorList>
    </citation>
    <scope>NUCLEOTIDE SEQUENCE</scope>
    <source>
        <strain evidence="3">Gambia15-2214</strain>
    </source>
</reference>
<evidence type="ECO:0000313" key="3">
    <source>
        <dbReference type="EMBL" id="MBU3850189.1"/>
    </source>
</evidence>
<evidence type="ECO:0000313" key="4">
    <source>
        <dbReference type="Proteomes" id="UP000823914"/>
    </source>
</evidence>
<dbReference type="EMBL" id="JAHLFV010000155">
    <property type="protein sequence ID" value="MBU3850189.1"/>
    <property type="molecule type" value="Genomic_DNA"/>
</dbReference>
<keyword evidence="1" id="KW-1133">Transmembrane helix</keyword>
<organism evidence="3 4">
    <name type="scientific">Candidatus Treponema excrementipullorum</name>
    <dbReference type="NCBI Taxonomy" id="2838768"/>
    <lineage>
        <taxon>Bacteria</taxon>
        <taxon>Pseudomonadati</taxon>
        <taxon>Spirochaetota</taxon>
        <taxon>Spirochaetia</taxon>
        <taxon>Spirochaetales</taxon>
        <taxon>Treponemataceae</taxon>
        <taxon>Treponema</taxon>
    </lineage>
</organism>
<keyword evidence="1" id="KW-0472">Membrane</keyword>
<sequence length="114" mass="12774">MKNHSARFFCENCNTEVSRDAKFCTNCGHFFASVRCPNCGEIGGPAEFKDGCPHCGYAMDLSSYGIDNAKAKRKKEKSAKNRAGFKDEKLPIWIYVVTISVLIAVILFAFAFYR</sequence>
<dbReference type="Proteomes" id="UP000823914">
    <property type="component" value="Unassembled WGS sequence"/>
</dbReference>
<evidence type="ECO:0000256" key="1">
    <source>
        <dbReference type="SAM" id="Phobius"/>
    </source>
</evidence>
<reference evidence="3" key="1">
    <citation type="journal article" date="2021" name="PeerJ">
        <title>Extensive microbial diversity within the chicken gut microbiome revealed by metagenomics and culture.</title>
        <authorList>
            <person name="Gilroy R."/>
            <person name="Ravi A."/>
            <person name="Getino M."/>
            <person name="Pursley I."/>
            <person name="Horton D.L."/>
            <person name="Alikhan N.F."/>
            <person name="Baker D."/>
            <person name="Gharbi K."/>
            <person name="Hall N."/>
            <person name="Watson M."/>
            <person name="Adriaenssens E.M."/>
            <person name="Foster-Nyarko E."/>
            <person name="Jarju S."/>
            <person name="Secka A."/>
            <person name="Antonio M."/>
            <person name="Oren A."/>
            <person name="Chaudhuri R.R."/>
            <person name="La Ragione R."/>
            <person name="Hildebrand F."/>
            <person name="Pallen M.J."/>
        </authorList>
    </citation>
    <scope>NUCLEOTIDE SEQUENCE</scope>
    <source>
        <strain evidence="3">Gambia15-2214</strain>
    </source>
</reference>
<gene>
    <name evidence="3" type="ORF">IAA16_06450</name>
</gene>
<comment type="caution">
    <text evidence="3">The sequence shown here is derived from an EMBL/GenBank/DDBJ whole genome shotgun (WGS) entry which is preliminary data.</text>
</comment>
<name>A0A9E2NZL4_9SPIR</name>
<feature type="transmembrane region" description="Helical" evidence="1">
    <location>
        <begin position="92"/>
        <end position="113"/>
    </location>
</feature>
<protein>
    <submittedName>
        <fullName evidence="3">Zinc ribbon domain-containing protein</fullName>
    </submittedName>
</protein>
<dbReference type="Pfam" id="PF12773">
    <property type="entry name" value="DZR"/>
    <property type="match status" value="1"/>
</dbReference>
<dbReference type="AlphaFoldDB" id="A0A9E2NZL4"/>
<feature type="domain" description="DZANK-type" evidence="2">
    <location>
        <begin position="10"/>
        <end position="56"/>
    </location>
</feature>